<dbReference type="VEuPathDB" id="VectorBase:AATE018937"/>
<name>A0A182JIY4_ANOAO</name>
<dbReference type="EnsemblMetazoa" id="AATE018937-RA">
    <property type="protein sequence ID" value="AATE018937-PA.1"/>
    <property type="gene ID" value="AATE018937"/>
</dbReference>
<sequence>MAPSSPATHLPIPIVSPLAFAIIIISITVTRAIRRGSSSAQDQRHCRSDLMCTICWGVRDRLPARRSIAEEPCSDGEPVVLPVVVMVVVVVLLGVWASVPRSVGLARGSGTGSGPKFSGSVRPGNFWCSISGSGLESSSERSLDSEPQADLWS</sequence>
<reference evidence="1" key="1">
    <citation type="submission" date="2022-08" db="UniProtKB">
        <authorList>
            <consortium name="EnsemblMetazoa"/>
        </authorList>
    </citation>
    <scope>IDENTIFICATION</scope>
    <source>
        <strain evidence="1">EBRO</strain>
    </source>
</reference>
<accession>A0A182JIY4</accession>
<organism evidence="1">
    <name type="scientific">Anopheles atroparvus</name>
    <name type="common">European mosquito</name>
    <dbReference type="NCBI Taxonomy" id="41427"/>
    <lineage>
        <taxon>Eukaryota</taxon>
        <taxon>Metazoa</taxon>
        <taxon>Ecdysozoa</taxon>
        <taxon>Arthropoda</taxon>
        <taxon>Hexapoda</taxon>
        <taxon>Insecta</taxon>
        <taxon>Pterygota</taxon>
        <taxon>Neoptera</taxon>
        <taxon>Endopterygota</taxon>
        <taxon>Diptera</taxon>
        <taxon>Nematocera</taxon>
        <taxon>Culicoidea</taxon>
        <taxon>Culicidae</taxon>
        <taxon>Anophelinae</taxon>
        <taxon>Anopheles</taxon>
    </lineage>
</organism>
<protein>
    <submittedName>
        <fullName evidence="1">Uncharacterized protein</fullName>
    </submittedName>
</protein>
<evidence type="ECO:0000313" key="1">
    <source>
        <dbReference type="EnsemblMetazoa" id="AATE018937-PA.1"/>
    </source>
</evidence>
<dbReference type="AlphaFoldDB" id="A0A182JIY4"/>
<proteinExistence type="predicted"/>